<accession>A0A2I6SA16</accession>
<keyword evidence="2" id="KW-1185">Reference proteome</keyword>
<dbReference type="KEGG" id="atw:C0099_14765"/>
<dbReference type="OrthoDB" id="9802857at2"/>
<dbReference type="Proteomes" id="UP000242205">
    <property type="component" value="Chromosome"/>
</dbReference>
<proteinExistence type="predicted"/>
<organism evidence="1 2">
    <name type="scientific">Pseudazoarcus pumilus</name>
    <dbReference type="NCBI Taxonomy" id="2067960"/>
    <lineage>
        <taxon>Bacteria</taxon>
        <taxon>Pseudomonadati</taxon>
        <taxon>Pseudomonadota</taxon>
        <taxon>Betaproteobacteria</taxon>
        <taxon>Rhodocyclales</taxon>
        <taxon>Zoogloeaceae</taxon>
        <taxon>Pseudazoarcus</taxon>
    </lineage>
</organism>
<sequence>MTNDSTTARRRASFTALDSATREELALVREAEVALYDDLPRRILDQLEQLHHVPNGHPVSQLEHCLQAATRAFRDGRSEDYVVCVLVHDIGDVICPHNHAVLAAMMLRPFVDESLCWMVEKHPVFQQHHFYGTLGRDANRRDAYRDSPYYDMTVEFCERYDQCSFDPGYDSLPLSFFKPMVERIFANRGGK</sequence>
<reference evidence="1 2" key="1">
    <citation type="submission" date="2018-01" db="EMBL/GenBank/DDBJ databases">
        <authorList>
            <person name="Fu G.-Y."/>
        </authorList>
    </citation>
    <scope>NUCLEOTIDE SEQUENCE [LARGE SCALE GENOMIC DNA]</scope>
    <source>
        <strain evidence="1 2">SY39</strain>
    </source>
</reference>
<dbReference type="GO" id="GO:0016787">
    <property type="term" value="F:hydrolase activity"/>
    <property type="evidence" value="ECO:0007669"/>
    <property type="project" value="UniProtKB-KW"/>
</dbReference>
<evidence type="ECO:0000313" key="1">
    <source>
        <dbReference type="EMBL" id="AUN96089.1"/>
    </source>
</evidence>
<keyword evidence="1" id="KW-0378">Hydrolase</keyword>
<dbReference type="EMBL" id="CP025682">
    <property type="protein sequence ID" value="AUN96089.1"/>
    <property type="molecule type" value="Genomic_DNA"/>
</dbReference>
<dbReference type="RefSeq" id="WP_102248133.1">
    <property type="nucleotide sequence ID" value="NZ_CP025682.1"/>
</dbReference>
<dbReference type="Gene3D" id="1.10.3210.10">
    <property type="entry name" value="Hypothetical protein af1432"/>
    <property type="match status" value="1"/>
</dbReference>
<dbReference type="PANTHER" id="PTHR40202">
    <property type="match status" value="1"/>
</dbReference>
<dbReference type="AlphaFoldDB" id="A0A2I6SA16"/>
<dbReference type="PANTHER" id="PTHR40202:SF1">
    <property type="entry name" value="HD DOMAIN-CONTAINING PROTEIN"/>
    <property type="match status" value="1"/>
</dbReference>
<evidence type="ECO:0000313" key="2">
    <source>
        <dbReference type="Proteomes" id="UP000242205"/>
    </source>
</evidence>
<gene>
    <name evidence="1" type="ORF">C0099_14765</name>
</gene>
<protein>
    <submittedName>
        <fullName evidence="1">Phosphohydrolase</fullName>
    </submittedName>
</protein>
<name>A0A2I6SA16_9RHOO</name>
<dbReference type="InterPro" id="IPR052567">
    <property type="entry name" value="OP_Dioxygenase"/>
</dbReference>
<dbReference type="SUPFAM" id="SSF109604">
    <property type="entry name" value="HD-domain/PDEase-like"/>
    <property type="match status" value="1"/>
</dbReference>